<dbReference type="RefSeq" id="WP_192800806.1">
    <property type="nucleotide sequence ID" value="NZ_WBVX01000013.1"/>
</dbReference>
<feature type="signal peptide" evidence="1">
    <location>
        <begin position="1"/>
        <end position="25"/>
    </location>
</feature>
<protein>
    <submittedName>
        <fullName evidence="2">Uncharacterized protein</fullName>
    </submittedName>
</protein>
<sequence>MRTMKHTLAVALILVGATISIPAQAESPDRVDPLPDCSMPVLDAETPEKAKLLRFQYGGDALVRELRETYASRLAGLFWDQKEGEHSRLVLRLTGDEPVEDRLLEVCGAPLSVAFVTGQTHTREALQKLHVDNLNWLRGKFPGLQGTYADERSGEIVLEIYQPEAEGIDLEALRQEVESRLDAPLRVEMTTAKVVVGPGVRAPADPPQ</sequence>
<comment type="caution">
    <text evidence="2">The sequence shown here is derived from an EMBL/GenBank/DDBJ whole genome shotgun (WGS) entry which is preliminary data.</text>
</comment>
<feature type="chain" id="PRO_5027116336" evidence="1">
    <location>
        <begin position="26"/>
        <end position="208"/>
    </location>
</feature>
<gene>
    <name evidence="2" type="ORF">F9L08_13660</name>
</gene>
<reference evidence="2 3" key="1">
    <citation type="submission" date="2019-09" db="EMBL/GenBank/DDBJ databases">
        <title>Taxonomic organization of the family Brucellaceae based on a phylogenomic approach.</title>
        <authorList>
            <person name="Leclercq S."/>
            <person name="Cloeckaert A."/>
            <person name="Zygmunt M.S."/>
        </authorList>
    </citation>
    <scope>NUCLEOTIDE SEQUENCE [LARGE SCALE GENOMIC DNA]</scope>
    <source>
        <strain evidence="2 3">WS1830</strain>
    </source>
</reference>
<evidence type="ECO:0000313" key="3">
    <source>
        <dbReference type="Proteomes" id="UP000481643"/>
    </source>
</evidence>
<dbReference type="EMBL" id="WBVX01000013">
    <property type="protein sequence ID" value="KAB2684338.1"/>
    <property type="molecule type" value="Genomic_DNA"/>
</dbReference>
<proteinExistence type="predicted"/>
<dbReference type="Proteomes" id="UP000481643">
    <property type="component" value="Unassembled WGS sequence"/>
</dbReference>
<accession>A0A6L3YMM6</accession>
<keyword evidence="1" id="KW-0732">Signal</keyword>
<organism evidence="2 3">
    <name type="scientific">Brucella tritici</name>
    <dbReference type="NCBI Taxonomy" id="94626"/>
    <lineage>
        <taxon>Bacteria</taxon>
        <taxon>Pseudomonadati</taxon>
        <taxon>Pseudomonadota</taxon>
        <taxon>Alphaproteobacteria</taxon>
        <taxon>Hyphomicrobiales</taxon>
        <taxon>Brucellaceae</taxon>
        <taxon>Brucella/Ochrobactrum group</taxon>
        <taxon>Brucella</taxon>
    </lineage>
</organism>
<name>A0A6L3YMM6_9HYPH</name>
<dbReference type="AlphaFoldDB" id="A0A6L3YMM6"/>
<evidence type="ECO:0000256" key="1">
    <source>
        <dbReference type="SAM" id="SignalP"/>
    </source>
</evidence>
<evidence type="ECO:0000313" key="2">
    <source>
        <dbReference type="EMBL" id="KAB2684338.1"/>
    </source>
</evidence>